<organism evidence="1 2">
    <name type="scientific">Prevotella micans F0438</name>
    <dbReference type="NCBI Taxonomy" id="883158"/>
    <lineage>
        <taxon>Bacteria</taxon>
        <taxon>Pseudomonadati</taxon>
        <taxon>Bacteroidota</taxon>
        <taxon>Bacteroidia</taxon>
        <taxon>Bacteroidales</taxon>
        <taxon>Prevotellaceae</taxon>
        <taxon>Prevotella</taxon>
    </lineage>
</organism>
<dbReference type="InterPro" id="IPR043733">
    <property type="entry name" value="DUF5677"/>
</dbReference>
<dbReference type="Proteomes" id="UP000016023">
    <property type="component" value="Unassembled WGS sequence"/>
</dbReference>
<name>H1Q2V8_9BACT</name>
<accession>H1Q2V8</accession>
<gene>
    <name evidence="1" type="ORF">HMPREF9140_01246</name>
</gene>
<sequence length="311" mass="36328">MTQNNTPQISIGHKIAMMKNAATINVDTLFYLWENYWSETEGNRDQFAEIAQCILQMEILHINSILILFNGTPMIPHLRNRTIIDIPSMASILRSLYEKVFIFNNLFVEQENSIEKEIVLYIWKIRGLHNMKLPQASQEAKKYIQKYNSSRVQIKDFKQKAISRLEKLDITENAKQAFHKEISKSDTSIKGYKFIKDAQTQQIKEFKILSFSASPKEIFPKEDLTILYGFLSSQSHPSFLGILQFGQMYNSDEYKERALTILNSICKFQQVIVRDFCNAFPQAKEILDKMPKEQTKYLIQNRKDDNIQDVC</sequence>
<dbReference type="Pfam" id="PF18928">
    <property type="entry name" value="DUF5677"/>
    <property type="match status" value="1"/>
</dbReference>
<keyword evidence="2" id="KW-1185">Reference proteome</keyword>
<reference evidence="1 2" key="1">
    <citation type="submission" date="2011-12" db="EMBL/GenBank/DDBJ databases">
        <title>The Genome Sequence of Prevotella micans F0438.</title>
        <authorList>
            <consortium name="The Broad Institute Genome Sequencing Platform"/>
            <person name="Earl A."/>
            <person name="Ward D."/>
            <person name="Feldgarden M."/>
            <person name="Gevers D."/>
            <person name="Izard J."/>
            <person name="Baranova O.V."/>
            <person name="Blanton J.M."/>
            <person name="Wade W.G."/>
            <person name="Dewhirst F.E."/>
            <person name="Young S.K."/>
            <person name="Zeng Q."/>
            <person name="Gargeya S."/>
            <person name="Fitzgerald M."/>
            <person name="Haas B."/>
            <person name="Abouelleil A."/>
            <person name="Alvarado L."/>
            <person name="Arachchi H.M."/>
            <person name="Berlin A."/>
            <person name="Chapman S.B."/>
            <person name="Gearin G."/>
            <person name="Goldberg J."/>
            <person name="Griggs A."/>
            <person name="Gujja S."/>
            <person name="Hansen M."/>
            <person name="Heiman D."/>
            <person name="Howarth C."/>
            <person name="Larimer J."/>
            <person name="Lui A."/>
            <person name="MacDonald P.J.P."/>
            <person name="McCowen C."/>
            <person name="Montmayeur A."/>
            <person name="Murphy C."/>
            <person name="Neiman D."/>
            <person name="Pearson M."/>
            <person name="Priest M."/>
            <person name="Roberts A."/>
            <person name="Saif S."/>
            <person name="Shea T."/>
            <person name="Sisk P."/>
            <person name="Stolte C."/>
            <person name="Sykes S."/>
            <person name="Wortman J."/>
            <person name="Nusbaum C."/>
            <person name="Birren B."/>
        </authorList>
    </citation>
    <scope>NUCLEOTIDE SEQUENCE [LARGE SCALE GENOMIC DNA]</scope>
    <source>
        <strain evidence="1 2">F0438</strain>
    </source>
</reference>
<protein>
    <submittedName>
        <fullName evidence="1">Uncharacterized protein</fullName>
    </submittedName>
</protein>
<dbReference type="EMBL" id="AGWK01000036">
    <property type="protein sequence ID" value="EHO69556.1"/>
    <property type="molecule type" value="Genomic_DNA"/>
</dbReference>
<evidence type="ECO:0000313" key="1">
    <source>
        <dbReference type="EMBL" id="EHO69556.1"/>
    </source>
</evidence>
<comment type="caution">
    <text evidence="1">The sequence shown here is derived from an EMBL/GenBank/DDBJ whole genome shotgun (WGS) entry which is preliminary data.</text>
</comment>
<dbReference type="STRING" id="883158.HMPREF9140_01246"/>
<dbReference type="PATRIC" id="fig|883158.3.peg.1249"/>
<evidence type="ECO:0000313" key="2">
    <source>
        <dbReference type="Proteomes" id="UP000016023"/>
    </source>
</evidence>
<dbReference type="RefSeq" id="WP_006952583.1">
    <property type="nucleotide sequence ID" value="NZ_JH594522.1"/>
</dbReference>
<proteinExistence type="predicted"/>
<dbReference type="HOGENOM" id="CLU_873339_0_0_10"/>
<dbReference type="AlphaFoldDB" id="H1Q2V8"/>